<protein>
    <recommendedName>
        <fullName evidence="3">histidine kinase</fullName>
        <ecNumber evidence="3">2.7.13.3</ecNumber>
    </recommendedName>
</protein>
<dbReference type="PANTHER" id="PTHR45528">
    <property type="entry name" value="SENSOR HISTIDINE KINASE CPXA"/>
    <property type="match status" value="1"/>
</dbReference>
<dbReference type="InterPro" id="IPR004358">
    <property type="entry name" value="Sig_transdc_His_kin-like_C"/>
</dbReference>
<evidence type="ECO:0000313" key="16">
    <source>
        <dbReference type="EMBL" id="MFD2116406.1"/>
    </source>
</evidence>
<dbReference type="InterPro" id="IPR036890">
    <property type="entry name" value="HATPase_C_sf"/>
</dbReference>
<name>A0ABW4YL52_9BACL</name>
<keyword evidence="17" id="KW-1185">Reference proteome</keyword>
<comment type="caution">
    <text evidence="16">The sequence shown here is derived from an EMBL/GenBank/DDBJ whole genome shotgun (WGS) entry which is preliminary data.</text>
</comment>
<evidence type="ECO:0000313" key="17">
    <source>
        <dbReference type="Proteomes" id="UP001597362"/>
    </source>
</evidence>
<keyword evidence="7 14" id="KW-0812">Transmembrane</keyword>
<dbReference type="EMBL" id="JBHUHO010000030">
    <property type="protein sequence ID" value="MFD2116406.1"/>
    <property type="molecule type" value="Genomic_DNA"/>
</dbReference>
<dbReference type="SMART" id="SM00388">
    <property type="entry name" value="HisKA"/>
    <property type="match status" value="1"/>
</dbReference>
<organism evidence="16 17">
    <name type="scientific">Paenibacillus yanchengensis</name>
    <dbReference type="NCBI Taxonomy" id="2035833"/>
    <lineage>
        <taxon>Bacteria</taxon>
        <taxon>Bacillati</taxon>
        <taxon>Bacillota</taxon>
        <taxon>Bacilli</taxon>
        <taxon>Bacillales</taxon>
        <taxon>Paenibacillaceae</taxon>
        <taxon>Paenibacillus</taxon>
    </lineage>
</organism>
<dbReference type="SMART" id="SM00387">
    <property type="entry name" value="HATPase_c"/>
    <property type="match status" value="1"/>
</dbReference>
<evidence type="ECO:0000256" key="8">
    <source>
        <dbReference type="ARBA" id="ARBA00022741"/>
    </source>
</evidence>
<dbReference type="PRINTS" id="PR00344">
    <property type="entry name" value="BCTRLSENSOR"/>
</dbReference>
<evidence type="ECO:0000256" key="11">
    <source>
        <dbReference type="ARBA" id="ARBA00022989"/>
    </source>
</evidence>
<dbReference type="InterPro" id="IPR036097">
    <property type="entry name" value="HisK_dim/P_sf"/>
</dbReference>
<keyword evidence="5" id="KW-0597">Phosphoprotein</keyword>
<dbReference type="CDD" id="cd00075">
    <property type="entry name" value="HATPase"/>
    <property type="match status" value="1"/>
</dbReference>
<comment type="subcellular location">
    <subcellularLocation>
        <location evidence="2">Cell membrane</location>
        <topology evidence="2">Multi-pass membrane protein</topology>
    </subcellularLocation>
</comment>
<dbReference type="Gene3D" id="3.30.565.10">
    <property type="entry name" value="Histidine kinase-like ATPase, C-terminal domain"/>
    <property type="match status" value="1"/>
</dbReference>
<dbReference type="SUPFAM" id="SSF47384">
    <property type="entry name" value="Homodimeric domain of signal transducing histidine kinase"/>
    <property type="match status" value="1"/>
</dbReference>
<evidence type="ECO:0000256" key="14">
    <source>
        <dbReference type="SAM" id="Phobius"/>
    </source>
</evidence>
<keyword evidence="10" id="KW-0067">ATP-binding</keyword>
<evidence type="ECO:0000256" key="7">
    <source>
        <dbReference type="ARBA" id="ARBA00022692"/>
    </source>
</evidence>
<keyword evidence="13 14" id="KW-0472">Membrane</keyword>
<evidence type="ECO:0000256" key="4">
    <source>
        <dbReference type="ARBA" id="ARBA00022475"/>
    </source>
</evidence>
<dbReference type="SUPFAM" id="SSF55874">
    <property type="entry name" value="ATPase domain of HSP90 chaperone/DNA topoisomerase II/histidine kinase"/>
    <property type="match status" value="1"/>
</dbReference>
<evidence type="ECO:0000256" key="12">
    <source>
        <dbReference type="ARBA" id="ARBA00023012"/>
    </source>
</evidence>
<evidence type="ECO:0000256" key="13">
    <source>
        <dbReference type="ARBA" id="ARBA00023136"/>
    </source>
</evidence>
<dbReference type="Proteomes" id="UP001597362">
    <property type="component" value="Unassembled WGS sequence"/>
</dbReference>
<keyword evidence="9 16" id="KW-0418">Kinase</keyword>
<keyword evidence="6" id="KW-0808">Transferase</keyword>
<dbReference type="RefSeq" id="WP_377772539.1">
    <property type="nucleotide sequence ID" value="NZ_JBHUHO010000030.1"/>
</dbReference>
<dbReference type="EC" id="2.7.13.3" evidence="3"/>
<dbReference type="Gene3D" id="1.10.287.130">
    <property type="match status" value="1"/>
</dbReference>
<evidence type="ECO:0000259" key="15">
    <source>
        <dbReference type="PROSITE" id="PS50109"/>
    </source>
</evidence>
<dbReference type="InterPro" id="IPR003594">
    <property type="entry name" value="HATPase_dom"/>
</dbReference>
<comment type="catalytic activity">
    <reaction evidence="1">
        <text>ATP + protein L-histidine = ADP + protein N-phospho-L-histidine.</text>
        <dbReference type="EC" id="2.7.13.3"/>
    </reaction>
</comment>
<dbReference type="CDD" id="cd00082">
    <property type="entry name" value="HisKA"/>
    <property type="match status" value="1"/>
</dbReference>
<keyword evidence="12" id="KW-0902">Two-component regulatory system</keyword>
<evidence type="ECO:0000256" key="3">
    <source>
        <dbReference type="ARBA" id="ARBA00012438"/>
    </source>
</evidence>
<accession>A0ABW4YL52</accession>
<dbReference type="Gene3D" id="6.10.340.10">
    <property type="match status" value="1"/>
</dbReference>
<feature type="domain" description="Histidine kinase" evidence="15">
    <location>
        <begin position="152"/>
        <end position="369"/>
    </location>
</feature>
<keyword evidence="11 14" id="KW-1133">Transmembrane helix</keyword>
<dbReference type="PANTHER" id="PTHR45528:SF1">
    <property type="entry name" value="SENSOR HISTIDINE KINASE CPXA"/>
    <property type="match status" value="1"/>
</dbReference>
<keyword evidence="4" id="KW-1003">Cell membrane</keyword>
<reference evidence="17" key="1">
    <citation type="journal article" date="2019" name="Int. J. Syst. Evol. Microbiol.">
        <title>The Global Catalogue of Microorganisms (GCM) 10K type strain sequencing project: providing services to taxonomists for standard genome sequencing and annotation.</title>
        <authorList>
            <consortium name="The Broad Institute Genomics Platform"/>
            <consortium name="The Broad Institute Genome Sequencing Center for Infectious Disease"/>
            <person name="Wu L."/>
            <person name="Ma J."/>
        </authorList>
    </citation>
    <scope>NUCLEOTIDE SEQUENCE [LARGE SCALE GENOMIC DNA]</scope>
    <source>
        <strain evidence="17">GH52</strain>
    </source>
</reference>
<sequence length="369" mass="42436">MKDNIMFRLLMRSTLNVVLSAILAFITLTATIFLIAVASDYFPFVSNIAHSIRTVLSSDTVLFITYTLMLIGLFFVYFILLQWTLFKYFIKLNTTVKKIADGELHLNYQIPIRKSNPFGMLAFNVNQLSFRLAAALEEERKAEQAKNELVTNVSHDLRTPLTSVIGYLGLIEQDRYRDEIELRYYVQIAYEKSLRLHTLIDELFEYTRMRHDSVVLHKEQLNLVELLGQLLAQYHVTLQEEGMEGKMMSSSKSIMLEADPTMLARVFENLIANALHYGKEGKYLDIHVERRGEKAAVHVINYGEPISVMDLPHIFDRFYRVDRSRTHWKGGSGLGLAICKSIVEKHNGQIEVNSADEKTVFTIYLPITV</sequence>
<dbReference type="InterPro" id="IPR003661">
    <property type="entry name" value="HisK_dim/P_dom"/>
</dbReference>
<keyword evidence="8" id="KW-0547">Nucleotide-binding</keyword>
<evidence type="ECO:0000256" key="1">
    <source>
        <dbReference type="ARBA" id="ARBA00000085"/>
    </source>
</evidence>
<proteinExistence type="predicted"/>
<evidence type="ECO:0000256" key="9">
    <source>
        <dbReference type="ARBA" id="ARBA00022777"/>
    </source>
</evidence>
<dbReference type="Pfam" id="PF02518">
    <property type="entry name" value="HATPase_c"/>
    <property type="match status" value="1"/>
</dbReference>
<evidence type="ECO:0000256" key="5">
    <source>
        <dbReference type="ARBA" id="ARBA00022553"/>
    </source>
</evidence>
<dbReference type="GO" id="GO:0016301">
    <property type="term" value="F:kinase activity"/>
    <property type="evidence" value="ECO:0007669"/>
    <property type="project" value="UniProtKB-KW"/>
</dbReference>
<dbReference type="Pfam" id="PF00512">
    <property type="entry name" value="HisKA"/>
    <property type="match status" value="1"/>
</dbReference>
<feature type="transmembrane region" description="Helical" evidence="14">
    <location>
        <begin position="63"/>
        <end position="81"/>
    </location>
</feature>
<gene>
    <name evidence="16" type="ORF">ACFSJH_11805</name>
</gene>
<evidence type="ECO:0000256" key="6">
    <source>
        <dbReference type="ARBA" id="ARBA00022679"/>
    </source>
</evidence>
<evidence type="ECO:0000256" key="10">
    <source>
        <dbReference type="ARBA" id="ARBA00022840"/>
    </source>
</evidence>
<evidence type="ECO:0000256" key="2">
    <source>
        <dbReference type="ARBA" id="ARBA00004651"/>
    </source>
</evidence>
<dbReference type="PROSITE" id="PS50109">
    <property type="entry name" value="HIS_KIN"/>
    <property type="match status" value="1"/>
</dbReference>
<dbReference type="InterPro" id="IPR005467">
    <property type="entry name" value="His_kinase_dom"/>
</dbReference>
<dbReference type="InterPro" id="IPR050398">
    <property type="entry name" value="HssS/ArlS-like"/>
</dbReference>